<evidence type="ECO:0000313" key="15">
    <source>
        <dbReference type="EMBL" id="MRH44437.1"/>
    </source>
</evidence>
<comment type="pathway">
    <text evidence="12">Isoprenoid biosynthesis; isopentenyl diphosphate biosynthesis via mevalonate pathway; isopentenyl diphosphate from (R)-mevalonate: step 1/3.</text>
</comment>
<dbReference type="GO" id="GO:0004496">
    <property type="term" value="F:mevalonate kinase activity"/>
    <property type="evidence" value="ECO:0007669"/>
    <property type="project" value="UniProtKB-EC"/>
</dbReference>
<protein>
    <recommendedName>
        <fullName evidence="3">mevalonate kinase</fullName>
        <ecNumber evidence="3">2.7.1.36</ecNumber>
    </recommendedName>
</protein>
<dbReference type="InterPro" id="IPR006204">
    <property type="entry name" value="GHMP_kinase_N_dom"/>
</dbReference>
<keyword evidence="8 15" id="KW-0418">Kinase</keyword>
<evidence type="ECO:0000256" key="2">
    <source>
        <dbReference type="ARBA" id="ARBA00006495"/>
    </source>
</evidence>
<dbReference type="GO" id="GO:0019287">
    <property type="term" value="P:isopentenyl diphosphate biosynthetic process, mevalonate pathway"/>
    <property type="evidence" value="ECO:0007669"/>
    <property type="project" value="UniProtKB-UniPathway"/>
</dbReference>
<dbReference type="OrthoDB" id="9764892at2"/>
<dbReference type="GO" id="GO:0005829">
    <property type="term" value="C:cytosol"/>
    <property type="evidence" value="ECO:0007669"/>
    <property type="project" value="TreeGrafter"/>
</dbReference>
<keyword evidence="9" id="KW-0067">ATP-binding</keyword>
<dbReference type="GO" id="GO:0005524">
    <property type="term" value="F:ATP binding"/>
    <property type="evidence" value="ECO:0007669"/>
    <property type="project" value="UniProtKB-KW"/>
</dbReference>
<proteinExistence type="inferred from homology"/>
<evidence type="ECO:0000256" key="4">
    <source>
        <dbReference type="ARBA" id="ARBA00022490"/>
    </source>
</evidence>
<dbReference type="PANTHER" id="PTHR43290:SF2">
    <property type="entry name" value="MEVALONATE KINASE"/>
    <property type="match status" value="1"/>
</dbReference>
<dbReference type="RefSeq" id="WP_153738053.1">
    <property type="nucleotide sequence ID" value="NZ_WJNG01000016.1"/>
</dbReference>
<dbReference type="InterPro" id="IPR006205">
    <property type="entry name" value="Mev_gal_kin"/>
</dbReference>
<evidence type="ECO:0000313" key="16">
    <source>
        <dbReference type="Proteomes" id="UP000799092"/>
    </source>
</evidence>
<evidence type="ECO:0000256" key="1">
    <source>
        <dbReference type="ARBA" id="ARBA00004496"/>
    </source>
</evidence>
<feature type="domain" description="GHMP kinase C-terminal" evidence="14">
    <location>
        <begin position="226"/>
        <end position="304"/>
    </location>
</feature>
<dbReference type="Gene3D" id="3.30.230.10">
    <property type="match status" value="1"/>
</dbReference>
<evidence type="ECO:0000256" key="12">
    <source>
        <dbReference type="ARBA" id="ARBA00029438"/>
    </source>
</evidence>
<evidence type="ECO:0000256" key="8">
    <source>
        <dbReference type="ARBA" id="ARBA00022777"/>
    </source>
</evidence>
<feature type="domain" description="GHMP kinase N-terminal" evidence="13">
    <location>
        <begin position="74"/>
        <end position="156"/>
    </location>
</feature>
<keyword evidence="6 15" id="KW-0808">Transferase</keyword>
<gene>
    <name evidence="15" type="primary">mvk</name>
    <name evidence="15" type="ORF">GH741_17475</name>
</gene>
<dbReference type="InterPro" id="IPR014721">
    <property type="entry name" value="Ribsml_uS5_D2-typ_fold_subgr"/>
</dbReference>
<evidence type="ECO:0000259" key="13">
    <source>
        <dbReference type="Pfam" id="PF00288"/>
    </source>
</evidence>
<dbReference type="Pfam" id="PF00288">
    <property type="entry name" value="GHMP_kinases_N"/>
    <property type="match status" value="1"/>
</dbReference>
<keyword evidence="5" id="KW-0444">Lipid biosynthesis</keyword>
<dbReference type="Pfam" id="PF08544">
    <property type="entry name" value="GHMP_kinases_C"/>
    <property type="match status" value="1"/>
</dbReference>
<dbReference type="InterPro" id="IPR013750">
    <property type="entry name" value="GHMP_kinase_C_dom"/>
</dbReference>
<dbReference type="SUPFAM" id="SSF54211">
    <property type="entry name" value="Ribosomal protein S5 domain 2-like"/>
    <property type="match status" value="1"/>
</dbReference>
<dbReference type="AlphaFoldDB" id="A0A6A8DN33"/>
<organism evidence="15 16">
    <name type="scientific">Aquibacillus halophilus</name>
    <dbReference type="NCBI Taxonomy" id="930132"/>
    <lineage>
        <taxon>Bacteria</taxon>
        <taxon>Bacillati</taxon>
        <taxon>Bacillota</taxon>
        <taxon>Bacilli</taxon>
        <taxon>Bacillales</taxon>
        <taxon>Bacillaceae</taxon>
        <taxon>Aquibacillus</taxon>
    </lineage>
</organism>
<evidence type="ECO:0000259" key="14">
    <source>
        <dbReference type="Pfam" id="PF08544"/>
    </source>
</evidence>
<dbReference type="PRINTS" id="PR00959">
    <property type="entry name" value="MEVGALKINASE"/>
</dbReference>
<evidence type="ECO:0000256" key="5">
    <source>
        <dbReference type="ARBA" id="ARBA00022516"/>
    </source>
</evidence>
<evidence type="ECO:0000256" key="6">
    <source>
        <dbReference type="ARBA" id="ARBA00022679"/>
    </source>
</evidence>
<dbReference type="PANTHER" id="PTHR43290">
    <property type="entry name" value="MEVALONATE KINASE"/>
    <property type="match status" value="1"/>
</dbReference>
<keyword evidence="11" id="KW-0443">Lipid metabolism</keyword>
<dbReference type="InterPro" id="IPR020568">
    <property type="entry name" value="Ribosomal_Su5_D2-typ_SF"/>
</dbReference>
<dbReference type="InterPro" id="IPR006203">
    <property type="entry name" value="GHMP_knse_ATP-bd_CS"/>
</dbReference>
<dbReference type="EMBL" id="WJNG01000016">
    <property type="protein sequence ID" value="MRH44437.1"/>
    <property type="molecule type" value="Genomic_DNA"/>
</dbReference>
<dbReference type="Gene3D" id="3.30.70.890">
    <property type="entry name" value="GHMP kinase, C-terminal domain"/>
    <property type="match status" value="1"/>
</dbReference>
<dbReference type="PROSITE" id="PS00627">
    <property type="entry name" value="GHMP_KINASES_ATP"/>
    <property type="match status" value="1"/>
</dbReference>
<comment type="similarity">
    <text evidence="2">Belongs to the GHMP kinase family. Mevalonate kinase subfamily.</text>
</comment>
<dbReference type="Proteomes" id="UP000799092">
    <property type="component" value="Unassembled WGS sequence"/>
</dbReference>
<dbReference type="InterPro" id="IPR036554">
    <property type="entry name" value="GHMP_kinase_C_sf"/>
</dbReference>
<sequence>MIKLRGEKAVGHSTGKLILVGEHSVVYHQPAIALSFPLVEVKAIVEKAPDGISLDSSYYVGPLNNVPEKLQGIVACIEETLKHLNQPATGLRIKLDSTIPLGRGLGSSAAIAIALVKSLFNYFLRQVSKQELMDLVHLAETYAHGNPSGIDMEAAISDQPLWFEKDKGTKPLELGGAFHLVVADTGRIGDTHAAVASIKAKFKSQPQVTQTSINRLGEITLKAGQALSSGDSELLGESLNSAQMELDSLGVSDQGINQLVETARKLGALGAKLTGGGRGGCVLALAKNGADAALLANGLKDAGAHQTWFFTLEKN</sequence>
<accession>A0A6A8DN33</accession>
<keyword evidence="4" id="KW-0963">Cytoplasm</keyword>
<evidence type="ECO:0000256" key="7">
    <source>
        <dbReference type="ARBA" id="ARBA00022741"/>
    </source>
</evidence>
<dbReference type="SUPFAM" id="SSF55060">
    <property type="entry name" value="GHMP Kinase, C-terminal domain"/>
    <property type="match status" value="1"/>
</dbReference>
<name>A0A6A8DN33_9BACI</name>
<dbReference type="UniPathway" id="UPA00057">
    <property type="reaction ID" value="UER00098"/>
</dbReference>
<evidence type="ECO:0000256" key="9">
    <source>
        <dbReference type="ARBA" id="ARBA00022840"/>
    </source>
</evidence>
<comment type="subcellular location">
    <subcellularLocation>
        <location evidence="1">Cytoplasm</location>
    </subcellularLocation>
</comment>
<comment type="caution">
    <text evidence="15">The sequence shown here is derived from an EMBL/GenBank/DDBJ whole genome shotgun (WGS) entry which is preliminary data.</text>
</comment>
<evidence type="ECO:0000256" key="3">
    <source>
        <dbReference type="ARBA" id="ARBA00012103"/>
    </source>
</evidence>
<keyword evidence="16" id="KW-1185">Reference proteome</keyword>
<keyword evidence="10" id="KW-0460">Magnesium</keyword>
<evidence type="ECO:0000256" key="10">
    <source>
        <dbReference type="ARBA" id="ARBA00022842"/>
    </source>
</evidence>
<reference evidence="15" key="1">
    <citation type="submission" date="2019-11" db="EMBL/GenBank/DDBJ databases">
        <authorList>
            <person name="Li J."/>
        </authorList>
    </citation>
    <scope>NUCLEOTIDE SEQUENCE</scope>
    <source>
        <strain evidence="15">B6B</strain>
    </source>
</reference>
<keyword evidence="7" id="KW-0547">Nucleotide-binding</keyword>
<dbReference type="EC" id="2.7.1.36" evidence="3"/>
<dbReference type="NCBIfam" id="TIGR00549">
    <property type="entry name" value="mevalon_kin"/>
    <property type="match status" value="1"/>
</dbReference>
<evidence type="ECO:0000256" key="11">
    <source>
        <dbReference type="ARBA" id="ARBA00023098"/>
    </source>
</evidence>